<gene>
    <name evidence="2" type="ORF">GCM10023187_29350</name>
</gene>
<dbReference type="EMBL" id="BAABHB010000005">
    <property type="protein sequence ID" value="GAA4408030.1"/>
    <property type="molecule type" value="Genomic_DNA"/>
</dbReference>
<dbReference type="InterPro" id="IPR047951">
    <property type="entry name" value="Transpos_ISL3"/>
</dbReference>
<dbReference type="InterPro" id="IPR002560">
    <property type="entry name" value="Transposase_DDE"/>
</dbReference>
<dbReference type="Proteomes" id="UP001500936">
    <property type="component" value="Unassembled WGS sequence"/>
</dbReference>
<dbReference type="Gene3D" id="1.10.10.60">
    <property type="entry name" value="Homeodomain-like"/>
    <property type="match status" value="1"/>
</dbReference>
<dbReference type="RefSeq" id="WP_370469323.1">
    <property type="nucleotide sequence ID" value="NZ_BAABHB010000005.1"/>
</dbReference>
<organism evidence="2 3">
    <name type="scientific">Nibrella viscosa</name>
    <dbReference type="NCBI Taxonomy" id="1084524"/>
    <lineage>
        <taxon>Bacteria</taxon>
        <taxon>Pseudomonadati</taxon>
        <taxon>Bacteroidota</taxon>
        <taxon>Cytophagia</taxon>
        <taxon>Cytophagales</taxon>
        <taxon>Spirosomataceae</taxon>
        <taxon>Nibrella</taxon>
    </lineage>
</organism>
<dbReference type="InterPro" id="IPR017894">
    <property type="entry name" value="HTH_IS21_transposase_type"/>
</dbReference>
<comment type="caution">
    <text evidence="2">The sequence shown here is derived from an EMBL/GenBank/DDBJ whole genome shotgun (WGS) entry which is preliminary data.</text>
</comment>
<dbReference type="PROSITE" id="PS50531">
    <property type="entry name" value="HTH_IS21"/>
    <property type="match status" value="1"/>
</dbReference>
<protein>
    <recommendedName>
        <fullName evidence="1">HTH IS21-type domain-containing protein</fullName>
    </recommendedName>
</protein>
<sequence length="308" mass="35755">MERFLDTQRENINQSILATLPTLNTPRPDLPLTEEQLPPSLTWHHDLSKLMTTCRVDPASKPYERYQKVKQLQAEGHGIRAIARHLGISRNTVKRYWQQDSFVPRQTTKRSNLFLYEGYLRKRWLEGQTNVKELLTEIKDFGYNGSYTILANFLSAYPRLEVVPTLPPARKTNSYSSRRICRLLNEPASEWSADEAAFLTHLLSEHESIRQTHELGQQFRQLIKEKSAAGLAKWCEEAEKVSAYTGFVRGLRQDYAAVEQAFVSEWSNGQTEGQVNRLKILKRQGYGRAGFELLRRRVLFRNCTTHRE</sequence>
<dbReference type="PANTHER" id="PTHR33498">
    <property type="entry name" value="TRANSPOSASE FOR INSERTION SEQUENCE ELEMENT IS1557"/>
    <property type="match status" value="1"/>
</dbReference>
<keyword evidence="3" id="KW-1185">Reference proteome</keyword>
<accession>A0ABP8KIJ7</accession>
<feature type="domain" description="HTH IS21-type" evidence="1">
    <location>
        <begin position="64"/>
        <end position="124"/>
    </location>
</feature>
<dbReference type="Pfam" id="PF01610">
    <property type="entry name" value="DDE_Tnp_ISL3"/>
    <property type="match status" value="1"/>
</dbReference>
<dbReference type="PANTHER" id="PTHR33498:SF1">
    <property type="entry name" value="TRANSPOSASE FOR INSERTION SEQUENCE ELEMENT IS1557"/>
    <property type="match status" value="1"/>
</dbReference>
<reference evidence="3" key="1">
    <citation type="journal article" date="2019" name="Int. J. Syst. Evol. Microbiol.">
        <title>The Global Catalogue of Microorganisms (GCM) 10K type strain sequencing project: providing services to taxonomists for standard genome sequencing and annotation.</title>
        <authorList>
            <consortium name="The Broad Institute Genomics Platform"/>
            <consortium name="The Broad Institute Genome Sequencing Center for Infectious Disease"/>
            <person name="Wu L."/>
            <person name="Ma J."/>
        </authorList>
    </citation>
    <scope>NUCLEOTIDE SEQUENCE [LARGE SCALE GENOMIC DNA]</scope>
    <source>
        <strain evidence="3">JCM 17925</strain>
    </source>
</reference>
<evidence type="ECO:0000259" key="1">
    <source>
        <dbReference type="PROSITE" id="PS50531"/>
    </source>
</evidence>
<dbReference type="Pfam" id="PF02796">
    <property type="entry name" value="HTH_7"/>
    <property type="match status" value="1"/>
</dbReference>
<evidence type="ECO:0000313" key="3">
    <source>
        <dbReference type="Proteomes" id="UP001500936"/>
    </source>
</evidence>
<name>A0ABP8KIJ7_9BACT</name>
<proteinExistence type="predicted"/>
<dbReference type="InterPro" id="IPR006120">
    <property type="entry name" value="Resolvase_HTH_dom"/>
</dbReference>
<evidence type="ECO:0000313" key="2">
    <source>
        <dbReference type="EMBL" id="GAA4408030.1"/>
    </source>
</evidence>